<sequence>PPVLAPCASSLGRRLAAPALGVGLTSLQLLTTSIIRLSEFLSCQKTREAARGVSVLSDYSAHLLT</sequence>
<dbReference type="Proteomes" id="UP000237105">
    <property type="component" value="Unassembled WGS sequence"/>
</dbReference>
<organism evidence="1 2">
    <name type="scientific">Parasponia andersonii</name>
    <name type="common">Sponia andersonii</name>
    <dbReference type="NCBI Taxonomy" id="3476"/>
    <lineage>
        <taxon>Eukaryota</taxon>
        <taxon>Viridiplantae</taxon>
        <taxon>Streptophyta</taxon>
        <taxon>Embryophyta</taxon>
        <taxon>Tracheophyta</taxon>
        <taxon>Spermatophyta</taxon>
        <taxon>Magnoliopsida</taxon>
        <taxon>eudicotyledons</taxon>
        <taxon>Gunneridae</taxon>
        <taxon>Pentapetalae</taxon>
        <taxon>rosids</taxon>
        <taxon>fabids</taxon>
        <taxon>Rosales</taxon>
        <taxon>Cannabaceae</taxon>
        <taxon>Parasponia</taxon>
    </lineage>
</organism>
<protein>
    <submittedName>
        <fullName evidence="1">Uncharacterized protein</fullName>
    </submittedName>
</protein>
<dbReference type="EMBL" id="JXTB01000161">
    <property type="protein sequence ID" value="PON57259.1"/>
    <property type="molecule type" value="Genomic_DNA"/>
</dbReference>
<keyword evidence="2" id="KW-1185">Reference proteome</keyword>
<comment type="caution">
    <text evidence="1">The sequence shown here is derived from an EMBL/GenBank/DDBJ whole genome shotgun (WGS) entry which is preliminary data.</text>
</comment>
<gene>
    <name evidence="1" type="ORF">PanWU01x14_175230</name>
</gene>
<dbReference type="AlphaFoldDB" id="A0A2P5C888"/>
<name>A0A2P5C888_PARAD</name>
<feature type="non-terminal residue" evidence="1">
    <location>
        <position position="1"/>
    </location>
</feature>
<reference evidence="2" key="1">
    <citation type="submission" date="2016-06" db="EMBL/GenBank/DDBJ databases">
        <title>Parallel loss of symbiosis genes in relatives of nitrogen-fixing non-legume Parasponia.</title>
        <authorList>
            <person name="Van Velzen R."/>
            <person name="Holmer R."/>
            <person name="Bu F."/>
            <person name="Rutten L."/>
            <person name="Van Zeijl A."/>
            <person name="Liu W."/>
            <person name="Santuari L."/>
            <person name="Cao Q."/>
            <person name="Sharma T."/>
            <person name="Shen D."/>
            <person name="Roswanjaya Y."/>
            <person name="Wardhani T."/>
            <person name="Kalhor M.S."/>
            <person name="Jansen J."/>
            <person name="Van den Hoogen J."/>
            <person name="Gungor B."/>
            <person name="Hartog M."/>
            <person name="Hontelez J."/>
            <person name="Verver J."/>
            <person name="Yang W.-C."/>
            <person name="Schijlen E."/>
            <person name="Repin R."/>
            <person name="Schilthuizen M."/>
            <person name="Schranz E."/>
            <person name="Heidstra R."/>
            <person name="Miyata K."/>
            <person name="Fedorova E."/>
            <person name="Kohlen W."/>
            <person name="Bisseling T."/>
            <person name="Smit S."/>
            <person name="Geurts R."/>
        </authorList>
    </citation>
    <scope>NUCLEOTIDE SEQUENCE [LARGE SCALE GENOMIC DNA]</scope>
    <source>
        <strain evidence="2">cv. WU1-14</strain>
    </source>
</reference>
<accession>A0A2P5C888</accession>
<evidence type="ECO:0000313" key="2">
    <source>
        <dbReference type="Proteomes" id="UP000237105"/>
    </source>
</evidence>
<evidence type="ECO:0000313" key="1">
    <source>
        <dbReference type="EMBL" id="PON57259.1"/>
    </source>
</evidence>
<proteinExistence type="predicted"/>